<reference evidence="7 10" key="2">
    <citation type="submission" date="2024-07" db="EMBL/GenBank/DDBJ databases">
        <authorList>
            <person name="Akdeniz Z."/>
        </authorList>
    </citation>
    <scope>NUCLEOTIDE SEQUENCE [LARGE SCALE GENOMIC DNA]</scope>
</reference>
<gene>
    <name evidence="6" type="ORF">HINF_LOCUS38959</name>
    <name evidence="7" type="ORF">HINF_LOCUS45723</name>
    <name evidence="8" type="ORF">HINF_LOCUS49599</name>
    <name evidence="9" type="ORF">HINF_LOCUS69435</name>
    <name evidence="4" type="ORF">HINF_LOCUS8071</name>
    <name evidence="5" type="ORF">HINF_LOCUS8397</name>
</gene>
<dbReference type="EMBL" id="CATOUU010000823">
    <property type="protein sequence ID" value="CAI9951314.1"/>
    <property type="molecule type" value="Genomic_DNA"/>
</dbReference>
<dbReference type="InterPro" id="IPR001806">
    <property type="entry name" value="Small_GTPase"/>
</dbReference>
<keyword evidence="3" id="KW-0342">GTP-binding</keyword>
<dbReference type="PROSITE" id="PS51419">
    <property type="entry name" value="RAB"/>
    <property type="match status" value="1"/>
</dbReference>
<name>A0AA86TL06_9EUKA</name>
<dbReference type="EMBL" id="CATOUU010000203">
    <property type="protein sequence ID" value="CAI9920752.1"/>
    <property type="molecule type" value="Genomic_DNA"/>
</dbReference>
<dbReference type="AlphaFoldDB" id="A0AA86TL06"/>
<dbReference type="Pfam" id="PF00071">
    <property type="entry name" value="Ras"/>
    <property type="match status" value="1"/>
</dbReference>
<evidence type="ECO:0000313" key="10">
    <source>
        <dbReference type="Proteomes" id="UP001642409"/>
    </source>
</evidence>
<dbReference type="SMART" id="SM00176">
    <property type="entry name" value="RAN"/>
    <property type="match status" value="1"/>
</dbReference>
<reference evidence="4" key="1">
    <citation type="submission" date="2023-06" db="EMBL/GenBank/DDBJ databases">
        <authorList>
            <person name="Kurt Z."/>
        </authorList>
    </citation>
    <scope>NUCLEOTIDE SEQUENCE</scope>
</reference>
<dbReference type="EMBL" id="CATOUU010000200">
    <property type="protein sequence ID" value="CAI9920426.1"/>
    <property type="molecule type" value="Genomic_DNA"/>
</dbReference>
<evidence type="ECO:0000313" key="8">
    <source>
        <dbReference type="EMBL" id="CAL6061217.1"/>
    </source>
</evidence>
<evidence type="ECO:0000313" key="7">
    <source>
        <dbReference type="EMBL" id="CAL6053867.1"/>
    </source>
</evidence>
<dbReference type="PROSITE" id="PS51421">
    <property type="entry name" value="RAS"/>
    <property type="match status" value="1"/>
</dbReference>
<evidence type="ECO:0000313" key="4">
    <source>
        <dbReference type="EMBL" id="CAI9920426.1"/>
    </source>
</evidence>
<accession>A0AA86TL06</accession>
<dbReference type="GO" id="GO:0090385">
    <property type="term" value="P:phagosome-lysosome fusion"/>
    <property type="evidence" value="ECO:0007669"/>
    <property type="project" value="TreeGrafter"/>
</dbReference>
<evidence type="ECO:0000313" key="9">
    <source>
        <dbReference type="EMBL" id="CAL6098073.1"/>
    </source>
</evidence>
<dbReference type="EMBL" id="CAXDID020000199">
    <property type="protein sequence ID" value="CAL6053867.1"/>
    <property type="molecule type" value="Genomic_DNA"/>
</dbReference>
<dbReference type="Proteomes" id="UP001642409">
    <property type="component" value="Unassembled WGS sequence"/>
</dbReference>
<dbReference type="FunFam" id="3.40.50.300:FF:000808">
    <property type="entry name" value="Small GTP-binding protein, putative"/>
    <property type="match status" value="1"/>
</dbReference>
<organism evidence="4">
    <name type="scientific">Hexamita inflata</name>
    <dbReference type="NCBI Taxonomy" id="28002"/>
    <lineage>
        <taxon>Eukaryota</taxon>
        <taxon>Metamonada</taxon>
        <taxon>Diplomonadida</taxon>
        <taxon>Hexamitidae</taxon>
        <taxon>Hexamitinae</taxon>
        <taxon>Hexamita</taxon>
    </lineage>
</organism>
<proteinExistence type="inferred from homology"/>
<dbReference type="PANTHER" id="PTHR47981">
    <property type="entry name" value="RAB FAMILY"/>
    <property type="match status" value="1"/>
</dbReference>
<dbReference type="SUPFAM" id="SSF52540">
    <property type="entry name" value="P-loop containing nucleoside triphosphate hydrolases"/>
    <property type="match status" value="1"/>
</dbReference>
<comment type="caution">
    <text evidence="4">The sequence shown here is derived from an EMBL/GenBank/DDBJ whole genome shotgun (WGS) entry which is preliminary data.</text>
</comment>
<dbReference type="NCBIfam" id="TIGR00231">
    <property type="entry name" value="small_GTP"/>
    <property type="match status" value="1"/>
</dbReference>
<evidence type="ECO:0000313" key="5">
    <source>
        <dbReference type="EMBL" id="CAI9920752.1"/>
    </source>
</evidence>
<dbReference type="SMART" id="SM00175">
    <property type="entry name" value="RAB"/>
    <property type="match status" value="1"/>
</dbReference>
<protein>
    <submittedName>
        <fullName evidence="4">Rab1a</fullName>
    </submittedName>
</protein>
<dbReference type="EMBL" id="CAXDID020000505">
    <property type="protein sequence ID" value="CAL6098073.1"/>
    <property type="molecule type" value="Genomic_DNA"/>
</dbReference>
<dbReference type="Gene3D" id="3.40.50.300">
    <property type="entry name" value="P-loop containing nucleotide triphosphate hydrolases"/>
    <property type="match status" value="1"/>
</dbReference>
<dbReference type="GO" id="GO:0003924">
    <property type="term" value="F:GTPase activity"/>
    <property type="evidence" value="ECO:0007669"/>
    <property type="project" value="InterPro"/>
</dbReference>
<dbReference type="EMBL" id="CAXDID020000234">
    <property type="protein sequence ID" value="CAL6061217.1"/>
    <property type="molecule type" value="Genomic_DNA"/>
</dbReference>
<evidence type="ECO:0000256" key="3">
    <source>
        <dbReference type="ARBA" id="ARBA00023134"/>
    </source>
</evidence>
<dbReference type="PANTHER" id="PTHR47981:SF20">
    <property type="entry name" value="RAS-RELATED PROTEIN RAB-7A"/>
    <property type="match status" value="1"/>
</dbReference>
<evidence type="ECO:0000313" key="6">
    <source>
        <dbReference type="EMBL" id="CAI9951314.1"/>
    </source>
</evidence>
<dbReference type="GO" id="GO:0005764">
    <property type="term" value="C:lysosome"/>
    <property type="evidence" value="ECO:0007669"/>
    <property type="project" value="TreeGrafter"/>
</dbReference>
<dbReference type="GO" id="GO:0045335">
    <property type="term" value="C:phagocytic vesicle"/>
    <property type="evidence" value="ECO:0007669"/>
    <property type="project" value="TreeGrafter"/>
</dbReference>
<keyword evidence="2" id="KW-0547">Nucleotide-binding</keyword>
<dbReference type="PRINTS" id="PR00449">
    <property type="entry name" value="RASTRNSFRMNG"/>
</dbReference>
<evidence type="ECO:0000256" key="2">
    <source>
        <dbReference type="ARBA" id="ARBA00022741"/>
    </source>
</evidence>
<dbReference type="CDD" id="cd00154">
    <property type="entry name" value="Rab"/>
    <property type="match status" value="1"/>
</dbReference>
<keyword evidence="10" id="KW-1185">Reference proteome</keyword>
<dbReference type="SMART" id="SM00173">
    <property type="entry name" value="RAS"/>
    <property type="match status" value="1"/>
</dbReference>
<comment type="similarity">
    <text evidence="1">Belongs to the small GTPase superfamily. Rab family.</text>
</comment>
<sequence length="185" mass="21130">MNSYKLILVGESAVGKTSLVRRYMYNDFMDFHAATIVTSFVSKKFDNFRMDIWDSAGQERFQSLVQMYFRGTQTALVLFSAQDFNSFNQVKYWVNAVREKTGNTDVQIIVVENKIDVENRTTNEAEVNQYCTANNLPYVKVSAKTGEGVEKLFDLVVKRAETVESELKEGQVDVAKTNEKPKKCC</sequence>
<evidence type="ECO:0000256" key="1">
    <source>
        <dbReference type="ARBA" id="ARBA00006270"/>
    </source>
</evidence>
<dbReference type="InterPro" id="IPR005225">
    <property type="entry name" value="Small_GTP-bd"/>
</dbReference>
<dbReference type="GO" id="GO:0005770">
    <property type="term" value="C:late endosome"/>
    <property type="evidence" value="ECO:0007669"/>
    <property type="project" value="TreeGrafter"/>
</dbReference>
<dbReference type="GO" id="GO:0005525">
    <property type="term" value="F:GTP binding"/>
    <property type="evidence" value="ECO:0007669"/>
    <property type="project" value="UniProtKB-KW"/>
</dbReference>
<dbReference type="SMART" id="SM00174">
    <property type="entry name" value="RHO"/>
    <property type="match status" value="1"/>
</dbReference>
<dbReference type="InterPro" id="IPR027417">
    <property type="entry name" value="P-loop_NTPase"/>
</dbReference>